<dbReference type="Pfam" id="PF13302">
    <property type="entry name" value="Acetyltransf_3"/>
    <property type="match status" value="1"/>
</dbReference>
<organism evidence="3 5">
    <name type="scientific">Moritella viscosa</name>
    <dbReference type="NCBI Taxonomy" id="80854"/>
    <lineage>
        <taxon>Bacteria</taxon>
        <taxon>Pseudomonadati</taxon>
        <taxon>Pseudomonadota</taxon>
        <taxon>Gammaproteobacteria</taxon>
        <taxon>Alteromonadales</taxon>
        <taxon>Moritellaceae</taxon>
        <taxon>Moritella</taxon>
    </lineage>
</organism>
<evidence type="ECO:0000259" key="1">
    <source>
        <dbReference type="PROSITE" id="PS51186"/>
    </source>
</evidence>
<accession>A0A1K9ZBR8</accession>
<dbReference type="PROSITE" id="PS51186">
    <property type="entry name" value="GNAT"/>
    <property type="match status" value="1"/>
</dbReference>
<proteinExistence type="predicted"/>
<dbReference type="InterPro" id="IPR000182">
    <property type="entry name" value="GNAT_dom"/>
</dbReference>
<dbReference type="EMBL" id="FPLJ01000039">
    <property type="protein sequence ID" value="SGY87934.1"/>
    <property type="molecule type" value="Genomic_DNA"/>
</dbReference>
<dbReference type="PANTHER" id="PTHR39173">
    <property type="entry name" value="ACETYLTRANSFERASE"/>
    <property type="match status" value="1"/>
</dbReference>
<reference evidence="3 5" key="2">
    <citation type="submission" date="2016-11" db="EMBL/GenBank/DDBJ databases">
        <authorList>
            <person name="Jaros S."/>
            <person name="Januszkiewicz K."/>
            <person name="Wedrychowicz H."/>
        </authorList>
    </citation>
    <scope>NUCLEOTIDE SEQUENCE [LARGE SCALE GENOMIC DNA]</scope>
    <source>
        <strain evidence="3">NVI 5450</strain>
    </source>
</reference>
<dbReference type="Gene3D" id="3.40.630.30">
    <property type="match status" value="1"/>
</dbReference>
<keyword evidence="4" id="KW-1185">Reference proteome</keyword>
<evidence type="ECO:0000313" key="3">
    <source>
        <dbReference type="EMBL" id="SGY94062.1"/>
    </source>
</evidence>
<dbReference type="InterPro" id="IPR016181">
    <property type="entry name" value="Acyl_CoA_acyltransferase"/>
</dbReference>
<reference evidence="2 4" key="1">
    <citation type="submission" date="2016-11" db="EMBL/GenBank/DDBJ databases">
        <authorList>
            <person name="Klemetsen T."/>
        </authorList>
    </citation>
    <scope>NUCLEOTIDE SEQUENCE [LARGE SCALE GENOMIC DNA]</scope>
    <source>
        <strain evidence="2">MT 2528</strain>
    </source>
</reference>
<evidence type="ECO:0000313" key="4">
    <source>
        <dbReference type="Proteomes" id="UP000182660"/>
    </source>
</evidence>
<feature type="domain" description="N-acetyltransferase" evidence="1">
    <location>
        <begin position="1"/>
        <end position="156"/>
    </location>
</feature>
<dbReference type="OrthoDB" id="9797989at2"/>
<dbReference type="GeneID" id="61295268"/>
<evidence type="ECO:0000313" key="5">
    <source>
        <dbReference type="Proteomes" id="UP000183794"/>
    </source>
</evidence>
<dbReference type="CDD" id="cd04301">
    <property type="entry name" value="NAT_SF"/>
    <property type="match status" value="1"/>
</dbReference>
<dbReference type="RefSeq" id="WP_045111308.1">
    <property type="nucleotide sequence ID" value="NZ_CAWQZC010000112.1"/>
</dbReference>
<evidence type="ECO:0000313" key="2">
    <source>
        <dbReference type="EMBL" id="SGY87934.1"/>
    </source>
</evidence>
<gene>
    <name evidence="2" type="ORF">MT2528_1395</name>
    <name evidence="3" type="ORF">NVI5450_1541</name>
</gene>
<dbReference type="SUPFAM" id="SSF55729">
    <property type="entry name" value="Acyl-CoA N-acyltransferases (Nat)"/>
    <property type="match status" value="1"/>
</dbReference>
<dbReference type="PANTHER" id="PTHR39173:SF1">
    <property type="entry name" value="ACETYLTRANSFERASE"/>
    <property type="match status" value="1"/>
</dbReference>
<dbReference type="EMBL" id="FPLD01000050">
    <property type="protein sequence ID" value="SGY94062.1"/>
    <property type="molecule type" value="Genomic_DNA"/>
</dbReference>
<name>A0A1K9ZBR8_9GAMM</name>
<sequence>MKIELAHMDHLTAFTSYIDECVDDGIILYEFIFSNYEGYLKKRIAYAKGEELPKGWSPITTYFCIENDVILGSIRIRQGTNAYIEDFIGHIGYETRPSARGKGVAKFMLSTIQKVALTGDVMISCDPTNLASRKVIESCGARFINEYYYEAEVQQVRRYQLSSA</sequence>
<dbReference type="AlphaFoldDB" id="A0A1K9ZBR8"/>
<dbReference type="GO" id="GO:0016747">
    <property type="term" value="F:acyltransferase activity, transferring groups other than amino-acyl groups"/>
    <property type="evidence" value="ECO:0007669"/>
    <property type="project" value="InterPro"/>
</dbReference>
<protein>
    <submittedName>
        <fullName evidence="3">Hypothetical acetyltransferase</fullName>
    </submittedName>
</protein>
<keyword evidence="3" id="KW-0808">Transferase</keyword>
<dbReference type="Proteomes" id="UP000182660">
    <property type="component" value="Unassembled WGS sequence"/>
</dbReference>
<dbReference type="Proteomes" id="UP000183794">
    <property type="component" value="Unassembled WGS sequence"/>
</dbReference>